<feature type="compositionally biased region" description="Basic and acidic residues" evidence="8">
    <location>
        <begin position="31"/>
        <end position="67"/>
    </location>
</feature>
<evidence type="ECO:0000256" key="2">
    <source>
        <dbReference type="ARBA" id="ARBA00022596"/>
    </source>
</evidence>
<keyword evidence="2" id="KW-0533">Nickel</keyword>
<dbReference type="RefSeq" id="WP_230056389.1">
    <property type="nucleotide sequence ID" value="NZ_CAJHOE010000001.1"/>
</dbReference>
<accession>A0ABN7K301</accession>
<sequence length="289" mass="32036">MCKDCGCSFGNIHSHEHTHADGTIHSHHHDHSGEHTHEHGAGFHTHEHTHGSITHTHEHDHSGEHSHSHPILNESKTIEVIEKILSANDKEASANRAHLDEHKILCVNLMSSPGAGKTTLLEATIKADEFKIGVVEGDLETNQDADRIIQAGAKAHQISTGQTCHLDAFMVHSGLHHLPLSELDVVFIENVGNLVCPASYDVGAHFNVVLLSVPEGDDKISKYPVMFRTADLVIVTKTSLMPHFEFSLQRVRDEVRKLNPKADIIALDSKTGEGVDKWLNYLKFKKELR</sequence>
<evidence type="ECO:0000256" key="5">
    <source>
        <dbReference type="ARBA" id="ARBA00022801"/>
    </source>
</evidence>
<evidence type="ECO:0000256" key="3">
    <source>
        <dbReference type="ARBA" id="ARBA00022723"/>
    </source>
</evidence>
<keyword evidence="5" id="KW-0378">Hydrolase</keyword>
<dbReference type="Gene3D" id="3.40.50.300">
    <property type="entry name" value="P-loop containing nucleotide triphosphate hydrolases"/>
    <property type="match status" value="1"/>
</dbReference>
<evidence type="ECO:0000256" key="1">
    <source>
        <dbReference type="ARBA" id="ARBA00006211"/>
    </source>
</evidence>
<feature type="domain" description="CobW/HypB/UreG nucleotide-binding" evidence="9">
    <location>
        <begin position="108"/>
        <end position="265"/>
    </location>
</feature>
<evidence type="ECO:0000256" key="6">
    <source>
        <dbReference type="ARBA" id="ARBA00022833"/>
    </source>
</evidence>
<feature type="region of interest" description="Disordered" evidence="8">
    <location>
        <begin position="21"/>
        <end position="73"/>
    </location>
</feature>
<dbReference type="Pfam" id="PF02492">
    <property type="entry name" value="cobW"/>
    <property type="match status" value="1"/>
</dbReference>
<dbReference type="InterPro" id="IPR027417">
    <property type="entry name" value="P-loop_NTPase"/>
</dbReference>
<dbReference type="InterPro" id="IPR004392">
    <property type="entry name" value="Hyd_mat_HypB"/>
</dbReference>
<dbReference type="CDD" id="cd05390">
    <property type="entry name" value="HypB"/>
    <property type="match status" value="1"/>
</dbReference>
<dbReference type="NCBIfam" id="TIGR00073">
    <property type="entry name" value="hypB"/>
    <property type="match status" value="1"/>
</dbReference>
<name>A0ABN7K301_9BACT</name>
<gene>
    <name evidence="10" type="primary">ureG</name>
    <name evidence="10" type="ORF">LMG8286_00613</name>
</gene>
<keyword evidence="7" id="KW-0342">GTP-binding</keyword>
<protein>
    <submittedName>
        <fullName evidence="10">Urease accessory protein UreG</fullName>
    </submittedName>
</protein>
<evidence type="ECO:0000256" key="7">
    <source>
        <dbReference type="ARBA" id="ARBA00023134"/>
    </source>
</evidence>
<proteinExistence type="inferred from homology"/>
<evidence type="ECO:0000313" key="11">
    <source>
        <dbReference type="Proteomes" id="UP000789359"/>
    </source>
</evidence>
<dbReference type="Proteomes" id="UP000789359">
    <property type="component" value="Unassembled WGS sequence"/>
</dbReference>
<keyword evidence="11" id="KW-1185">Reference proteome</keyword>
<dbReference type="SUPFAM" id="SSF52540">
    <property type="entry name" value="P-loop containing nucleoside triphosphate hydrolases"/>
    <property type="match status" value="1"/>
</dbReference>
<evidence type="ECO:0000256" key="8">
    <source>
        <dbReference type="SAM" id="MobiDB-lite"/>
    </source>
</evidence>
<dbReference type="EMBL" id="CAJHOE010000001">
    <property type="protein sequence ID" value="CAD7286933.1"/>
    <property type="molecule type" value="Genomic_DNA"/>
</dbReference>
<keyword evidence="3" id="KW-0479">Metal-binding</keyword>
<reference evidence="10 11" key="1">
    <citation type="submission" date="2020-11" db="EMBL/GenBank/DDBJ databases">
        <authorList>
            <person name="Peeters C."/>
        </authorList>
    </citation>
    <scope>NUCLEOTIDE SEQUENCE [LARGE SCALE GENOMIC DNA]</scope>
    <source>
        <strain evidence="10 11">LMG 8286</strain>
    </source>
</reference>
<comment type="similarity">
    <text evidence="1">Belongs to the SIMIBI class G3E GTPase family. HypB/HupM subfamily.</text>
</comment>
<dbReference type="InterPro" id="IPR003495">
    <property type="entry name" value="CobW/HypB/UreG_nucleotide-bd"/>
</dbReference>
<dbReference type="PANTHER" id="PTHR30134">
    <property type="entry name" value="HYDROGENASE PROTEIN ASSEMBLY PROTEIN, NICKEL CHAPERONE"/>
    <property type="match status" value="1"/>
</dbReference>
<keyword evidence="4" id="KW-0547">Nucleotide-binding</keyword>
<evidence type="ECO:0000313" key="10">
    <source>
        <dbReference type="EMBL" id="CAD7286933.1"/>
    </source>
</evidence>
<dbReference type="PANTHER" id="PTHR30134:SF2">
    <property type="entry name" value="HYDROGENASE MATURATION FACTOR HYPB"/>
    <property type="match status" value="1"/>
</dbReference>
<keyword evidence="6" id="KW-0862">Zinc</keyword>
<organism evidence="10 11">
    <name type="scientific">Campylobacter suis</name>
    <dbReference type="NCBI Taxonomy" id="2790657"/>
    <lineage>
        <taxon>Bacteria</taxon>
        <taxon>Pseudomonadati</taxon>
        <taxon>Campylobacterota</taxon>
        <taxon>Epsilonproteobacteria</taxon>
        <taxon>Campylobacterales</taxon>
        <taxon>Campylobacteraceae</taxon>
        <taxon>Campylobacter</taxon>
    </lineage>
</organism>
<evidence type="ECO:0000259" key="9">
    <source>
        <dbReference type="Pfam" id="PF02492"/>
    </source>
</evidence>
<comment type="caution">
    <text evidence="10">The sequence shown here is derived from an EMBL/GenBank/DDBJ whole genome shotgun (WGS) entry which is preliminary data.</text>
</comment>
<evidence type="ECO:0000256" key="4">
    <source>
        <dbReference type="ARBA" id="ARBA00022741"/>
    </source>
</evidence>